<accession>A0A146KMF4</accession>
<gene>
    <name evidence="2" type="ORF">TPC1_10135</name>
</gene>
<organism evidence="2">
    <name type="scientific">Trepomonas sp. PC1</name>
    <dbReference type="NCBI Taxonomy" id="1076344"/>
    <lineage>
        <taxon>Eukaryota</taxon>
        <taxon>Metamonada</taxon>
        <taxon>Diplomonadida</taxon>
        <taxon>Hexamitidae</taxon>
        <taxon>Hexamitinae</taxon>
        <taxon>Trepomonas</taxon>
    </lineage>
</organism>
<feature type="coiled-coil region" evidence="1">
    <location>
        <begin position="121"/>
        <end position="148"/>
    </location>
</feature>
<dbReference type="AlphaFoldDB" id="A0A146KMF4"/>
<evidence type="ECO:0000313" key="2">
    <source>
        <dbReference type="EMBL" id="JAP96506.1"/>
    </source>
</evidence>
<evidence type="ECO:0000256" key="1">
    <source>
        <dbReference type="SAM" id="Coils"/>
    </source>
</evidence>
<dbReference type="EMBL" id="GDID01000100">
    <property type="protein sequence ID" value="JAP96506.1"/>
    <property type="molecule type" value="Transcribed_RNA"/>
</dbReference>
<reference evidence="2" key="1">
    <citation type="submission" date="2015-07" db="EMBL/GenBank/DDBJ databases">
        <title>Adaptation to a free-living lifestyle via gene acquisitions in the diplomonad Trepomonas sp. PC1.</title>
        <authorList>
            <person name="Xu F."/>
            <person name="Jerlstrom-Hultqvist J."/>
            <person name="Kolisko M."/>
            <person name="Simpson A.G.B."/>
            <person name="Roger A.J."/>
            <person name="Svard S.G."/>
            <person name="Andersson J.O."/>
        </authorList>
    </citation>
    <scope>NUCLEOTIDE SEQUENCE</scope>
    <source>
        <strain evidence="2">PC1</strain>
    </source>
</reference>
<sequence length="160" mass="18310">LVARRISELQASFIKVRQTLNSQLEKAEQMLHQNQLQLVSAVKLKSESDSRCLRLESDMALLAAKGASAAQKARESAKDTVRGVKRELKQNQLHQQKEIKSKIGSLQGEYAKEMKAMRGVIYELKQKLEEKQGEVDLIRQRNQKLEMRVRDLGVENARVR</sequence>
<feature type="non-terminal residue" evidence="2">
    <location>
        <position position="1"/>
    </location>
</feature>
<feature type="non-terminal residue" evidence="2">
    <location>
        <position position="160"/>
    </location>
</feature>
<keyword evidence="1" id="KW-0175">Coiled coil</keyword>
<protein>
    <submittedName>
        <fullName evidence="2">Uncharacterized protein</fullName>
    </submittedName>
</protein>
<proteinExistence type="predicted"/>
<name>A0A146KMF4_9EUKA</name>